<accession>A0A931IV65</accession>
<evidence type="ECO:0000256" key="3">
    <source>
        <dbReference type="SAM" id="SignalP"/>
    </source>
</evidence>
<dbReference type="SUPFAM" id="SSF53850">
    <property type="entry name" value="Periplasmic binding protein-like II"/>
    <property type="match status" value="1"/>
</dbReference>
<dbReference type="EMBL" id="JAEDAL010000001">
    <property type="protein sequence ID" value="MBH9552146.1"/>
    <property type="molecule type" value="Genomic_DNA"/>
</dbReference>
<keyword evidence="6" id="KW-1185">Reference proteome</keyword>
<name>A0A931IV65_9BURK</name>
<feature type="signal peptide" evidence="3">
    <location>
        <begin position="1"/>
        <end position="19"/>
    </location>
</feature>
<dbReference type="PANTHER" id="PTHR35936">
    <property type="entry name" value="MEMBRANE-BOUND LYTIC MUREIN TRANSGLYCOSYLASE F"/>
    <property type="match status" value="1"/>
</dbReference>
<dbReference type="Gene3D" id="3.40.190.10">
    <property type="entry name" value="Periplasmic binding protein-like II"/>
    <property type="match status" value="2"/>
</dbReference>
<evidence type="ECO:0000313" key="5">
    <source>
        <dbReference type="EMBL" id="MBH9552146.1"/>
    </source>
</evidence>
<reference evidence="5" key="1">
    <citation type="submission" date="2020-12" db="EMBL/GenBank/DDBJ databases">
        <title>The genome sequence of Inhella sp. 4Y17.</title>
        <authorList>
            <person name="Liu Y."/>
        </authorList>
    </citation>
    <scope>NUCLEOTIDE SEQUENCE</scope>
    <source>
        <strain evidence="5">4Y10</strain>
    </source>
</reference>
<evidence type="ECO:0000256" key="2">
    <source>
        <dbReference type="SAM" id="MobiDB-lite"/>
    </source>
</evidence>
<dbReference type="InterPro" id="IPR001638">
    <property type="entry name" value="Solute-binding_3/MltF_N"/>
</dbReference>
<organism evidence="5 6">
    <name type="scientific">Inhella gelatinilytica</name>
    <dbReference type="NCBI Taxonomy" id="2795030"/>
    <lineage>
        <taxon>Bacteria</taxon>
        <taxon>Pseudomonadati</taxon>
        <taxon>Pseudomonadota</taxon>
        <taxon>Betaproteobacteria</taxon>
        <taxon>Burkholderiales</taxon>
        <taxon>Sphaerotilaceae</taxon>
        <taxon>Inhella</taxon>
    </lineage>
</organism>
<sequence length="264" mass="29507">MRRIVWSLLLWACAVPAQATLWRVVTNDFPPYVGADLPQQGFYAALIRRVLAEQSLQMELHYQPPARVRVSILEGQFDAAFPLLRTTERERDLVFSDPLLSVRSYLFVRADSTITGLADLPGKRSCHLQGSNQPVPVQRMVDDGIVKIERVAHTPQCFEMLARGRVDFVALSDYAGWAGARQSTAGLSAFKTVGGPIAYGYLHLVWPRQDPRAQARAADFNRVLADLRRRGVVKELEQTLLPSLPEDPDQPPTKPVKAPAERGR</sequence>
<dbReference type="AlphaFoldDB" id="A0A931IV65"/>
<evidence type="ECO:0000313" key="6">
    <source>
        <dbReference type="Proteomes" id="UP000620139"/>
    </source>
</evidence>
<dbReference type="RefSeq" id="WP_198099718.1">
    <property type="nucleotide sequence ID" value="NZ_JAEDAL010000001.1"/>
</dbReference>
<dbReference type="Pfam" id="PF00497">
    <property type="entry name" value="SBP_bac_3"/>
    <property type="match status" value="1"/>
</dbReference>
<feature type="chain" id="PRO_5037941082" evidence="3">
    <location>
        <begin position="20"/>
        <end position="264"/>
    </location>
</feature>
<dbReference type="PANTHER" id="PTHR35936:SF25">
    <property type="entry name" value="ABC TRANSPORTER SUBSTRATE-BINDING PROTEIN"/>
    <property type="match status" value="1"/>
</dbReference>
<feature type="region of interest" description="Disordered" evidence="2">
    <location>
        <begin position="238"/>
        <end position="264"/>
    </location>
</feature>
<dbReference type="SMART" id="SM00062">
    <property type="entry name" value="PBPb"/>
    <property type="match status" value="1"/>
</dbReference>
<evidence type="ECO:0000256" key="1">
    <source>
        <dbReference type="ARBA" id="ARBA00022729"/>
    </source>
</evidence>
<dbReference type="Proteomes" id="UP000620139">
    <property type="component" value="Unassembled WGS sequence"/>
</dbReference>
<proteinExistence type="predicted"/>
<protein>
    <submittedName>
        <fullName evidence="5">Transporter substrate-binding domain-containing protein</fullName>
    </submittedName>
</protein>
<keyword evidence="1 3" id="KW-0732">Signal</keyword>
<feature type="domain" description="Solute-binding protein family 3/N-terminal" evidence="4">
    <location>
        <begin position="21"/>
        <end position="244"/>
    </location>
</feature>
<evidence type="ECO:0000259" key="4">
    <source>
        <dbReference type="SMART" id="SM00062"/>
    </source>
</evidence>
<comment type="caution">
    <text evidence="5">The sequence shown here is derived from an EMBL/GenBank/DDBJ whole genome shotgun (WGS) entry which is preliminary data.</text>
</comment>
<gene>
    <name evidence="5" type="ORF">I7X43_04700</name>
</gene>